<evidence type="ECO:0000256" key="3">
    <source>
        <dbReference type="ARBA" id="ARBA00023098"/>
    </source>
</evidence>
<evidence type="ECO:0000256" key="1">
    <source>
        <dbReference type="ARBA" id="ARBA00022801"/>
    </source>
</evidence>
<keyword evidence="1 4" id="KW-0378">Hydrolase</keyword>
<dbReference type="CDD" id="cd07208">
    <property type="entry name" value="Pat_hypo_Ecoli_yjju_like"/>
    <property type="match status" value="1"/>
</dbReference>
<dbReference type="Gene3D" id="3.40.1090.10">
    <property type="entry name" value="Cytosolic phospholipase A2 catalytic domain"/>
    <property type="match status" value="2"/>
</dbReference>
<evidence type="ECO:0000256" key="4">
    <source>
        <dbReference type="PROSITE-ProRule" id="PRU01161"/>
    </source>
</evidence>
<dbReference type="Pfam" id="PF01734">
    <property type="entry name" value="Patatin"/>
    <property type="match status" value="1"/>
</dbReference>
<feature type="active site" description="Proton acceptor" evidence="4">
    <location>
        <position position="177"/>
    </location>
</feature>
<accession>A0A844FTL6</accession>
<dbReference type="InterPro" id="IPR002641">
    <property type="entry name" value="PNPLA_dom"/>
</dbReference>
<dbReference type="RefSeq" id="WP_154515251.1">
    <property type="nucleotide sequence ID" value="NZ_JAQXUV010000012.1"/>
</dbReference>
<name>A0A844FTL6_9FIRM</name>
<dbReference type="InterPro" id="IPR050301">
    <property type="entry name" value="NTE"/>
</dbReference>
<keyword evidence="2 4" id="KW-0442">Lipid degradation</keyword>
<dbReference type="SUPFAM" id="SSF52151">
    <property type="entry name" value="FabD/lysophospholipase-like"/>
    <property type="match status" value="1"/>
</dbReference>
<keyword evidence="3 4" id="KW-0443">Lipid metabolism</keyword>
<gene>
    <name evidence="6" type="ORF">FYJ79_05475</name>
</gene>
<dbReference type="GO" id="GO:0016042">
    <property type="term" value="P:lipid catabolic process"/>
    <property type="evidence" value="ECO:0007669"/>
    <property type="project" value="UniProtKB-UniRule"/>
</dbReference>
<evidence type="ECO:0000313" key="6">
    <source>
        <dbReference type="EMBL" id="MST89024.1"/>
    </source>
</evidence>
<feature type="domain" description="PNPLA" evidence="5">
    <location>
        <begin position="26"/>
        <end position="190"/>
    </location>
</feature>
<dbReference type="InterPro" id="IPR045943">
    <property type="entry name" value="DUF6363"/>
</dbReference>
<proteinExistence type="predicted"/>
<dbReference type="GO" id="GO:0016787">
    <property type="term" value="F:hydrolase activity"/>
    <property type="evidence" value="ECO:0007669"/>
    <property type="project" value="UniProtKB-UniRule"/>
</dbReference>
<keyword evidence="7" id="KW-1185">Reference proteome</keyword>
<dbReference type="InterPro" id="IPR037483">
    <property type="entry name" value="YjjU-like"/>
</dbReference>
<dbReference type="PROSITE" id="PS51635">
    <property type="entry name" value="PNPLA"/>
    <property type="match status" value="1"/>
</dbReference>
<dbReference type="InterPro" id="IPR016035">
    <property type="entry name" value="Acyl_Trfase/lysoPLipase"/>
</dbReference>
<evidence type="ECO:0000256" key="2">
    <source>
        <dbReference type="ARBA" id="ARBA00022963"/>
    </source>
</evidence>
<evidence type="ECO:0000259" key="5">
    <source>
        <dbReference type="PROSITE" id="PS51635"/>
    </source>
</evidence>
<feature type="short sequence motif" description="DGA/G" evidence="4">
    <location>
        <begin position="177"/>
        <end position="179"/>
    </location>
</feature>
<comment type="caution">
    <text evidence="4">Lacks conserved residue(s) required for the propagation of feature annotation.</text>
</comment>
<dbReference type="PANTHER" id="PTHR14226">
    <property type="entry name" value="NEUROPATHY TARGET ESTERASE/SWISS CHEESE D.MELANOGASTER"/>
    <property type="match status" value="1"/>
</dbReference>
<organism evidence="6 7">
    <name type="scientific">Sharpea porci</name>
    <dbReference type="NCBI Taxonomy" id="2652286"/>
    <lineage>
        <taxon>Bacteria</taxon>
        <taxon>Bacillati</taxon>
        <taxon>Bacillota</taxon>
        <taxon>Erysipelotrichia</taxon>
        <taxon>Erysipelotrichales</taxon>
        <taxon>Coprobacillaceae</taxon>
        <taxon>Sharpea</taxon>
    </lineage>
</organism>
<feature type="short sequence motif" description="GXSXG" evidence="4">
    <location>
        <begin position="57"/>
        <end position="61"/>
    </location>
</feature>
<sequence length="304" mass="34455">MKEKVYERINQLPRGKASKNITEGCLVLEGGAFRGLYTQGVLDALMEADINMQCVIGVSAGAMSGLGYLAGQIGRSARINLRNRHNSAYVGIEAYKNNGGIIGFDFVLDKVNDVDPIDLEALRDERRRFVAVATNCKTGKATYFEKGKVNLNKAIQASASMPYVSQMVYIDGEPYLDGGCSDHIPYKWALREGYEKIIVVKTRTHSYRKDLTERHPLYTRFAYRHYPAFANTLIQSDAQYNVDLDQLDRLEEEGRVFVFTPSKNLGISRVEGDMDKLGEMYYLGLFDAKRRIDELKAYLKRREK</sequence>
<feature type="active site" description="Nucleophile" evidence="4">
    <location>
        <position position="59"/>
    </location>
</feature>
<comment type="caution">
    <text evidence="6">The sequence shown here is derived from an EMBL/GenBank/DDBJ whole genome shotgun (WGS) entry which is preliminary data.</text>
</comment>
<evidence type="ECO:0000313" key="7">
    <source>
        <dbReference type="Proteomes" id="UP000442619"/>
    </source>
</evidence>
<dbReference type="Proteomes" id="UP000442619">
    <property type="component" value="Unassembled WGS sequence"/>
</dbReference>
<protein>
    <submittedName>
        <fullName evidence="6">Patatin family protein</fullName>
    </submittedName>
</protein>
<dbReference type="AlphaFoldDB" id="A0A844FTL6"/>
<dbReference type="Pfam" id="PF19890">
    <property type="entry name" value="DUF6363"/>
    <property type="match status" value="1"/>
</dbReference>
<dbReference type="EMBL" id="VUNM01000009">
    <property type="protein sequence ID" value="MST89024.1"/>
    <property type="molecule type" value="Genomic_DNA"/>
</dbReference>
<dbReference type="PANTHER" id="PTHR14226:SF25">
    <property type="entry name" value="PHOSPHOESTERASE"/>
    <property type="match status" value="1"/>
</dbReference>
<reference evidence="6 7" key="1">
    <citation type="submission" date="2019-08" db="EMBL/GenBank/DDBJ databases">
        <title>In-depth cultivation of the pig gut microbiome towards novel bacterial diversity and tailored functional studies.</title>
        <authorList>
            <person name="Wylensek D."/>
            <person name="Hitch T.C.A."/>
            <person name="Clavel T."/>
        </authorList>
    </citation>
    <scope>NUCLEOTIDE SEQUENCE [LARGE SCALE GENOMIC DNA]</scope>
    <source>
        <strain evidence="6 7">CA-Schmier-601-WT-3</strain>
    </source>
</reference>